<dbReference type="Gene3D" id="1.20.120.1760">
    <property type="match status" value="1"/>
</dbReference>
<proteinExistence type="inferred from homology"/>
<protein>
    <recommendedName>
        <fullName evidence="11">CDP-diacylglycerol--glycerol-3-phosphate 3-phosphatidyltransferase</fullName>
        <ecNumber evidence="11">2.7.8.5</ecNumber>
    </recommendedName>
</protein>
<comment type="similarity">
    <text evidence="2 12">Belongs to the CDP-alcohol phosphatidyltransferase class-I family.</text>
</comment>
<dbReference type="Proteomes" id="UP000579647">
    <property type="component" value="Unassembled WGS sequence"/>
</dbReference>
<dbReference type="PROSITE" id="PS00379">
    <property type="entry name" value="CDP_ALCOHOL_P_TRANSF"/>
    <property type="match status" value="1"/>
</dbReference>
<dbReference type="Pfam" id="PF01066">
    <property type="entry name" value="CDP-OH_P_transf"/>
    <property type="match status" value="1"/>
</dbReference>
<dbReference type="UniPathway" id="UPA00085"/>
<name>A0A840WB44_9ACTN</name>
<gene>
    <name evidence="14" type="ORF">HNR07_000134</name>
</gene>
<keyword evidence="7" id="KW-0443">Lipid metabolism</keyword>
<dbReference type="InterPro" id="IPR048254">
    <property type="entry name" value="CDP_ALCOHOL_P_TRANSF_CS"/>
</dbReference>
<feature type="transmembrane region" description="Helical" evidence="13">
    <location>
        <begin position="102"/>
        <end position="124"/>
    </location>
</feature>
<keyword evidence="10" id="KW-1208">Phospholipid metabolism</keyword>
<evidence type="ECO:0000256" key="6">
    <source>
        <dbReference type="ARBA" id="ARBA00022989"/>
    </source>
</evidence>
<comment type="subcellular location">
    <subcellularLocation>
        <location evidence="1">Membrane</location>
        <topology evidence="1">Multi-pass membrane protein</topology>
    </subcellularLocation>
</comment>
<evidence type="ECO:0000256" key="8">
    <source>
        <dbReference type="ARBA" id="ARBA00023136"/>
    </source>
</evidence>
<evidence type="ECO:0000313" key="15">
    <source>
        <dbReference type="Proteomes" id="UP000579647"/>
    </source>
</evidence>
<evidence type="ECO:0000256" key="2">
    <source>
        <dbReference type="ARBA" id="ARBA00010441"/>
    </source>
</evidence>
<dbReference type="PANTHER" id="PTHR14269">
    <property type="entry name" value="CDP-DIACYLGLYCEROL--GLYCEROL-3-PHOSPHATE 3-PHOSPHATIDYLTRANSFERASE-RELATED"/>
    <property type="match status" value="1"/>
</dbReference>
<dbReference type="InterPro" id="IPR000462">
    <property type="entry name" value="CDP-OH_P_trans"/>
</dbReference>
<dbReference type="PIRSF" id="PIRSF000847">
    <property type="entry name" value="Phos_ph_gly_syn"/>
    <property type="match status" value="1"/>
</dbReference>
<keyword evidence="5 13" id="KW-0812">Transmembrane</keyword>
<evidence type="ECO:0000256" key="4">
    <source>
        <dbReference type="ARBA" id="ARBA00022679"/>
    </source>
</evidence>
<dbReference type="GO" id="GO:0046474">
    <property type="term" value="P:glycerophospholipid biosynthetic process"/>
    <property type="evidence" value="ECO:0007669"/>
    <property type="project" value="TreeGrafter"/>
</dbReference>
<dbReference type="InterPro" id="IPR050324">
    <property type="entry name" value="CDP-alcohol_PTase-I"/>
</dbReference>
<evidence type="ECO:0000256" key="11">
    <source>
        <dbReference type="NCBIfam" id="TIGR00560"/>
    </source>
</evidence>
<evidence type="ECO:0000256" key="5">
    <source>
        <dbReference type="ARBA" id="ARBA00022692"/>
    </source>
</evidence>
<keyword evidence="9" id="KW-0594">Phospholipid biosynthesis</keyword>
<dbReference type="InterPro" id="IPR043130">
    <property type="entry name" value="CDP-OH_PTrfase_TM_dom"/>
</dbReference>
<feature type="transmembrane region" description="Helical" evidence="13">
    <location>
        <begin position="162"/>
        <end position="187"/>
    </location>
</feature>
<feature type="transmembrane region" description="Helical" evidence="13">
    <location>
        <begin position="33"/>
        <end position="58"/>
    </location>
</feature>
<keyword evidence="6 13" id="KW-1133">Transmembrane helix</keyword>
<organism evidence="14 15">
    <name type="scientific">Nocardiopsis metallicus</name>
    <dbReference type="NCBI Taxonomy" id="179819"/>
    <lineage>
        <taxon>Bacteria</taxon>
        <taxon>Bacillati</taxon>
        <taxon>Actinomycetota</taxon>
        <taxon>Actinomycetes</taxon>
        <taxon>Streptosporangiales</taxon>
        <taxon>Nocardiopsidaceae</taxon>
        <taxon>Nocardiopsis</taxon>
    </lineage>
</organism>
<evidence type="ECO:0000256" key="3">
    <source>
        <dbReference type="ARBA" id="ARBA00022516"/>
    </source>
</evidence>
<evidence type="ECO:0000256" key="1">
    <source>
        <dbReference type="ARBA" id="ARBA00004141"/>
    </source>
</evidence>
<evidence type="ECO:0000313" key="14">
    <source>
        <dbReference type="EMBL" id="MBB5488997.1"/>
    </source>
</evidence>
<evidence type="ECO:0000256" key="9">
    <source>
        <dbReference type="ARBA" id="ARBA00023209"/>
    </source>
</evidence>
<keyword evidence="4 12" id="KW-0808">Transferase</keyword>
<dbReference type="AlphaFoldDB" id="A0A840WB44"/>
<dbReference type="InterPro" id="IPR004570">
    <property type="entry name" value="Phosphatidylglycerol_P_synth"/>
</dbReference>
<comment type="caution">
    <text evidence="14">The sequence shown here is derived from an EMBL/GenBank/DDBJ whole genome shotgun (WGS) entry which is preliminary data.</text>
</comment>
<accession>A0A840WB44</accession>
<dbReference type="EC" id="2.7.8.5" evidence="11"/>
<dbReference type="PANTHER" id="PTHR14269:SF52">
    <property type="entry name" value="PHOSPHATIDYLGLYCEROPHOSPHATE SYNTHASE-RELATED"/>
    <property type="match status" value="1"/>
</dbReference>
<evidence type="ECO:0000256" key="10">
    <source>
        <dbReference type="ARBA" id="ARBA00023264"/>
    </source>
</evidence>
<sequence>MSTHDPAASPAPQAPLWNIANILTMSRLVMVPVFVWFMFLTGLGWELAAFSVFVIAAITDRVDGELARRHNLVTDFGKIADPIADKALTGAALIVLSVQGELWWWVTIAILLREWGITLLRIAVLRYGVMPASSGGKLKTVLQIVAISIYLFPLYLLPFTGVFVWIAHGVMAAALAVTLWTGLTYVIDAVRLVRAKGAQGTQNGASE</sequence>
<evidence type="ECO:0000256" key="13">
    <source>
        <dbReference type="SAM" id="Phobius"/>
    </source>
</evidence>
<evidence type="ECO:0000256" key="12">
    <source>
        <dbReference type="RuleBase" id="RU003750"/>
    </source>
</evidence>
<dbReference type="RefSeq" id="WP_184360519.1">
    <property type="nucleotide sequence ID" value="NZ_BAAAKM010000013.1"/>
</dbReference>
<reference evidence="14 15" key="1">
    <citation type="submission" date="2020-08" db="EMBL/GenBank/DDBJ databases">
        <title>Sequencing the genomes of 1000 actinobacteria strains.</title>
        <authorList>
            <person name="Klenk H.-P."/>
        </authorList>
    </citation>
    <scope>NUCLEOTIDE SEQUENCE [LARGE SCALE GENOMIC DNA]</scope>
    <source>
        <strain evidence="14 15">DSM 44598</strain>
    </source>
</reference>
<dbReference type="EMBL" id="JACHDO010000001">
    <property type="protein sequence ID" value="MBB5488997.1"/>
    <property type="molecule type" value="Genomic_DNA"/>
</dbReference>
<feature type="transmembrane region" description="Helical" evidence="13">
    <location>
        <begin position="136"/>
        <end position="156"/>
    </location>
</feature>
<evidence type="ECO:0000256" key="7">
    <source>
        <dbReference type="ARBA" id="ARBA00023098"/>
    </source>
</evidence>
<dbReference type="GO" id="GO:0008444">
    <property type="term" value="F:CDP-diacylglycerol-glycerol-3-phosphate 3-phosphatidyltransferase activity"/>
    <property type="evidence" value="ECO:0007669"/>
    <property type="project" value="UniProtKB-UniRule"/>
</dbReference>
<dbReference type="NCBIfam" id="TIGR00560">
    <property type="entry name" value="pgsA"/>
    <property type="match status" value="1"/>
</dbReference>
<keyword evidence="15" id="KW-1185">Reference proteome</keyword>
<keyword evidence="8 13" id="KW-0472">Membrane</keyword>
<keyword evidence="3" id="KW-0444">Lipid biosynthesis</keyword>
<dbReference type="GO" id="GO:0016020">
    <property type="term" value="C:membrane"/>
    <property type="evidence" value="ECO:0007669"/>
    <property type="project" value="UniProtKB-SubCell"/>
</dbReference>